<dbReference type="RefSeq" id="WP_012819836.1">
    <property type="nucleotide sequence ID" value="NC_013408.1"/>
</dbReference>
<keyword evidence="2" id="KW-1185">Reference proteome</keyword>
<dbReference type="Proteomes" id="UP000002063">
    <property type="component" value="Plasmid pMETVU01"/>
</dbReference>
<name>C9RIG9_METVM</name>
<dbReference type="AlphaFoldDB" id="C9RIG9"/>
<evidence type="ECO:0000313" key="2">
    <source>
        <dbReference type="Proteomes" id="UP000002063"/>
    </source>
</evidence>
<reference evidence="1" key="1">
    <citation type="submission" date="2009-10" db="EMBL/GenBank/DDBJ databases">
        <title>Complete sequence of plasmid1 of Methanocaldococcus vulcanius M7.</title>
        <authorList>
            <consortium name="US DOE Joint Genome Institute"/>
            <person name="Lucas S."/>
            <person name="Copeland A."/>
            <person name="Lapidus A."/>
            <person name="Glavina del Rio T."/>
            <person name="Dalin E."/>
            <person name="Tice H."/>
            <person name="Bruce D."/>
            <person name="Goodwin L."/>
            <person name="Pitluck S."/>
            <person name="Lcollab F.I."/>
            <person name="Brettin T."/>
            <person name="Detter J.C."/>
            <person name="Han C."/>
            <person name="Tapia R."/>
            <person name="Kuske C.R."/>
            <person name="Schmutz J."/>
            <person name="Larimer F."/>
            <person name="Land M."/>
            <person name="Hauser L."/>
            <person name="Kyrpides N."/>
            <person name="Ovchinikova G."/>
            <person name="Sieprawska-Lupa M."/>
            <person name="Whitman W.B."/>
            <person name="Woyke T."/>
        </authorList>
    </citation>
    <scope>NUCLEOTIDE SEQUENCE [LARGE SCALE GENOMIC DNA]</scope>
    <source>
        <strain evidence="1">M7</strain>
        <plasmid evidence="1">pMETVU01</plasmid>
    </source>
</reference>
<geneLocation type="plasmid" evidence="1 2">
    <name>pMETVU01</name>
</geneLocation>
<dbReference type="EMBL" id="CP001788">
    <property type="protein sequence ID" value="ACX73606.1"/>
    <property type="molecule type" value="Genomic_DNA"/>
</dbReference>
<organism evidence="1 2">
    <name type="scientific">Methanocaldococcus vulcanius (strain ATCC 700851 / DSM 12094 / M7)</name>
    <name type="common">Methanococcus vulcanius</name>
    <dbReference type="NCBI Taxonomy" id="579137"/>
    <lineage>
        <taxon>Archaea</taxon>
        <taxon>Methanobacteriati</taxon>
        <taxon>Methanobacteriota</taxon>
        <taxon>Methanomada group</taxon>
        <taxon>Methanococci</taxon>
        <taxon>Methanococcales</taxon>
        <taxon>Methanocaldococcaceae</taxon>
        <taxon>Methanocaldococcus</taxon>
    </lineage>
</organism>
<dbReference type="KEGG" id="mvu:Metvu_1756"/>
<proteinExistence type="predicted"/>
<evidence type="ECO:0000313" key="1">
    <source>
        <dbReference type="EMBL" id="ACX73606.1"/>
    </source>
</evidence>
<gene>
    <name evidence="1" type="ORF">Metvu_1756</name>
</gene>
<sequence length="123" mass="14435">MNEDPEIYLTRGEVLELPTHVKLAIVHRFPENWHIIRKATLELLTTGKSPTHAELEAYARQIWRKPYTPWFLLKIRWERAGIETELVRQAIDRIDASYYELKGIRLKESVLKALQEKAKASTP</sequence>
<accession>C9RIG9</accession>
<protein>
    <submittedName>
        <fullName evidence="1">Uncharacterized protein</fullName>
    </submittedName>
</protein>
<dbReference type="HOGENOM" id="CLU_2010140_0_0_2"/>
<dbReference type="GeneID" id="8514125"/>
<keyword evidence="1" id="KW-0614">Plasmid</keyword>